<organism evidence="2 3">
    <name type="scientific">Enterocloster bolteae (strain ATCC BAA-613 / DSM 15670 / CCUG 46953 / JCM 12243 / WAL 16351)</name>
    <name type="common">Clostridium bolteae</name>
    <dbReference type="NCBI Taxonomy" id="411902"/>
    <lineage>
        <taxon>Bacteria</taxon>
        <taxon>Bacillati</taxon>
        <taxon>Bacillota</taxon>
        <taxon>Clostridia</taxon>
        <taxon>Lachnospirales</taxon>
        <taxon>Lachnospiraceae</taxon>
        <taxon>Enterocloster</taxon>
    </lineage>
</organism>
<dbReference type="EMBL" id="ABCC02000017">
    <property type="protein sequence ID" value="EDP18097.1"/>
    <property type="molecule type" value="Genomic_DNA"/>
</dbReference>
<sequence>MMLQGGSNHMKYATRINSFLRFDSNLLNAFRSIGSIEGVDYVDLNYPEHFADYDIEVIKAKMEECGLRCNAINLRFRDKYIGGEFGNHEPAISQDAITLCREAADACRKLGGNQMIIWLGFDGFDYSFQIDYVSYWNRIVKAFRDVCDYSKVPVSIEYKPYEERVHAFIDSFGTAVSILHDVDRENLGVTLDFCHMLMKKENPAFAAAWLLERGKLYNIHLNDGEGSTDDGLMVGTVNFWKTVEVMYYLKKYDFQGVIYFDTFPKREKAVEECEANIKMCRRIEQLIDAYGLCRMEKVVEQNDAVAVSSMMVALL</sequence>
<evidence type="ECO:0000259" key="1">
    <source>
        <dbReference type="Pfam" id="PF01261"/>
    </source>
</evidence>
<dbReference type="Gene3D" id="3.20.20.150">
    <property type="entry name" value="Divalent-metal-dependent TIM barrel enzymes"/>
    <property type="match status" value="1"/>
</dbReference>
<dbReference type="SUPFAM" id="SSF51658">
    <property type="entry name" value="Xylose isomerase-like"/>
    <property type="match status" value="1"/>
</dbReference>
<dbReference type="eggNOG" id="COG1082">
    <property type="taxonomic scope" value="Bacteria"/>
</dbReference>
<dbReference type="PANTHER" id="PTHR12110:SF21">
    <property type="entry name" value="XYLOSE ISOMERASE-LIKE TIM BARREL DOMAIN-CONTAINING PROTEIN"/>
    <property type="match status" value="1"/>
</dbReference>
<dbReference type="HOGENOM" id="CLU_072264_0_0_9"/>
<reference evidence="2 3" key="2">
    <citation type="submission" date="2007-09" db="EMBL/GenBank/DDBJ databases">
        <title>Draft genome sequence of Clostridium bolteae (ATCC BAA-613).</title>
        <authorList>
            <person name="Sudarsanam P."/>
            <person name="Ley R."/>
            <person name="Guruge J."/>
            <person name="Turnbaugh P.J."/>
            <person name="Mahowald M."/>
            <person name="Liep D."/>
            <person name="Gordon J."/>
        </authorList>
    </citation>
    <scope>NUCLEOTIDE SEQUENCE [LARGE SCALE GENOMIC DNA]</scope>
    <source>
        <strain evidence="3">ATCC BAA-613 / DSM 15670 / CCUG 46953 / JCM 12243 / WAL 16351</strain>
    </source>
</reference>
<comment type="caution">
    <text evidence="2">The sequence shown here is derived from an EMBL/GenBank/DDBJ whole genome shotgun (WGS) entry which is preliminary data.</text>
</comment>
<accession>A8RKY9</accession>
<evidence type="ECO:0000313" key="2">
    <source>
        <dbReference type="EMBL" id="EDP18097.1"/>
    </source>
</evidence>
<dbReference type="Proteomes" id="UP000005396">
    <property type="component" value="Unassembled WGS sequence"/>
</dbReference>
<dbReference type="PANTHER" id="PTHR12110">
    <property type="entry name" value="HYDROXYPYRUVATE ISOMERASE"/>
    <property type="match status" value="1"/>
</dbReference>
<dbReference type="Pfam" id="PF01261">
    <property type="entry name" value="AP_endonuc_2"/>
    <property type="match status" value="1"/>
</dbReference>
<dbReference type="InterPro" id="IPR036237">
    <property type="entry name" value="Xyl_isomerase-like_sf"/>
</dbReference>
<dbReference type="InterPro" id="IPR050312">
    <property type="entry name" value="IolE/XylAMocC-like"/>
</dbReference>
<proteinExistence type="predicted"/>
<dbReference type="AlphaFoldDB" id="A8RKY9"/>
<feature type="domain" description="Xylose isomerase-like TIM barrel" evidence="1">
    <location>
        <begin position="38"/>
        <end position="274"/>
    </location>
</feature>
<evidence type="ECO:0000313" key="3">
    <source>
        <dbReference type="Proteomes" id="UP000005396"/>
    </source>
</evidence>
<name>A8RKY9_ENTBW</name>
<reference evidence="2 3" key="1">
    <citation type="submission" date="2007-08" db="EMBL/GenBank/DDBJ databases">
        <authorList>
            <person name="Fulton L."/>
            <person name="Clifton S."/>
            <person name="Fulton B."/>
            <person name="Xu J."/>
            <person name="Minx P."/>
            <person name="Pepin K.H."/>
            <person name="Johnson M."/>
            <person name="Thiruvilangam P."/>
            <person name="Bhonagiri V."/>
            <person name="Nash W.E."/>
            <person name="Mardis E.R."/>
            <person name="Wilson R.K."/>
        </authorList>
    </citation>
    <scope>NUCLEOTIDE SEQUENCE [LARGE SCALE GENOMIC DNA]</scope>
    <source>
        <strain evidence="3">ATCC BAA-613 / DSM 15670 / CCUG 46953 / JCM 12243 / WAL 16351</strain>
    </source>
</reference>
<dbReference type="PaxDb" id="411902-CLOBOL_01451"/>
<dbReference type="InterPro" id="IPR013022">
    <property type="entry name" value="Xyl_isomerase-like_TIM-brl"/>
</dbReference>
<protein>
    <recommendedName>
        <fullName evidence="1">Xylose isomerase-like TIM barrel domain-containing protein</fullName>
    </recommendedName>
</protein>
<gene>
    <name evidence="2" type="ORF">CLOBOL_01451</name>
</gene>